<dbReference type="Proteomes" id="UP001160625">
    <property type="component" value="Unassembled WGS sequence"/>
</dbReference>
<feature type="transmembrane region" description="Helical" evidence="1">
    <location>
        <begin position="257"/>
        <end position="275"/>
    </location>
</feature>
<dbReference type="RefSeq" id="WP_281045276.1">
    <property type="nucleotide sequence ID" value="NZ_JARYGZ010000002.1"/>
</dbReference>
<evidence type="ECO:0000313" key="3">
    <source>
        <dbReference type="Proteomes" id="UP001160625"/>
    </source>
</evidence>
<dbReference type="EMBL" id="JARYGZ010000002">
    <property type="protein sequence ID" value="MDH7639914.1"/>
    <property type="molecule type" value="Genomic_DNA"/>
</dbReference>
<reference evidence="2" key="1">
    <citation type="submission" date="2023-04" db="EMBL/GenBank/DDBJ databases">
        <title>Sphingomonas sp. MAHUQ-71 isolated from rice field.</title>
        <authorList>
            <person name="Huq M.A."/>
        </authorList>
    </citation>
    <scope>NUCLEOTIDE SEQUENCE</scope>
    <source>
        <strain evidence="2">MAHUQ-71</strain>
    </source>
</reference>
<feature type="transmembrane region" description="Helical" evidence="1">
    <location>
        <begin position="342"/>
        <end position="367"/>
    </location>
</feature>
<keyword evidence="1" id="KW-0812">Transmembrane</keyword>
<keyword evidence="3" id="KW-1185">Reference proteome</keyword>
<name>A0ABT6N3Q5_9SPHN</name>
<protein>
    <submittedName>
        <fullName evidence="2">DUF3667 domain-containing protein</fullName>
    </submittedName>
</protein>
<sequence length="370" mass="40779">MGEADGIGDILTGGIIAREVDRGGVATGEAGHDPHDGAGGVCPNCGTTRSGPFCQQCGQSGHLHRNMMGLVHDILHGVFHFEGKFWNTLPMLALHPGDLTRRYVHGERAKFVTPMAMFLFSVFLLFAAVNKLAMPDVSGAAAGMAKAKVEMGKAAQQSADNLTKLQKQRADALAADPKANTADIDKKIKAEQADVQAMTNVAAQLPAKIQTDTGKGLLHGNDAEWHSDIPWLDRQIRGVNENGALYAYKLKMASYKYSWALIPISMPFIWLMFFWRRDVGMYDHAIFAIHSLSFMTLLAVGLIALHIVGISSAWLWLAWLIVPPVHMYKHLKYAYGLGRFGATWRTFMLLTMTTITCSLFFVFLLWLEAE</sequence>
<organism evidence="2 3">
    <name type="scientific">Sphingomonas oryzagri</name>
    <dbReference type="NCBI Taxonomy" id="3042314"/>
    <lineage>
        <taxon>Bacteria</taxon>
        <taxon>Pseudomonadati</taxon>
        <taxon>Pseudomonadota</taxon>
        <taxon>Alphaproteobacteria</taxon>
        <taxon>Sphingomonadales</taxon>
        <taxon>Sphingomonadaceae</taxon>
        <taxon>Sphingomonas</taxon>
    </lineage>
</organism>
<proteinExistence type="predicted"/>
<dbReference type="InterPro" id="IPR022134">
    <property type="entry name" value="DUF3667"/>
</dbReference>
<comment type="caution">
    <text evidence="2">The sequence shown here is derived from an EMBL/GenBank/DDBJ whole genome shotgun (WGS) entry which is preliminary data.</text>
</comment>
<dbReference type="Pfam" id="PF12412">
    <property type="entry name" value="DUF3667"/>
    <property type="match status" value="1"/>
</dbReference>
<feature type="transmembrane region" description="Helical" evidence="1">
    <location>
        <begin position="296"/>
        <end position="322"/>
    </location>
</feature>
<feature type="transmembrane region" description="Helical" evidence="1">
    <location>
        <begin position="111"/>
        <end position="129"/>
    </location>
</feature>
<keyword evidence="1" id="KW-1133">Transmembrane helix</keyword>
<gene>
    <name evidence="2" type="ORF">QGN17_14355</name>
</gene>
<accession>A0ABT6N3Q5</accession>
<evidence type="ECO:0000313" key="2">
    <source>
        <dbReference type="EMBL" id="MDH7639914.1"/>
    </source>
</evidence>
<evidence type="ECO:0000256" key="1">
    <source>
        <dbReference type="SAM" id="Phobius"/>
    </source>
</evidence>
<keyword evidence="1" id="KW-0472">Membrane</keyword>